<comment type="subcellular location">
    <subcellularLocation>
        <location evidence="1">Nucleus</location>
    </subcellularLocation>
</comment>
<gene>
    <name evidence="3" type="ORF">E2C01_048762</name>
</gene>
<keyword evidence="4" id="KW-1185">Reference proteome</keyword>
<dbReference type="SUPFAM" id="SSF46689">
    <property type="entry name" value="Homeodomain-like"/>
    <property type="match status" value="1"/>
</dbReference>
<dbReference type="Pfam" id="PF04218">
    <property type="entry name" value="CENP-B_N"/>
    <property type="match status" value="1"/>
</dbReference>
<dbReference type="GO" id="GO:0003677">
    <property type="term" value="F:DNA binding"/>
    <property type="evidence" value="ECO:0007669"/>
    <property type="project" value="InterPro"/>
</dbReference>
<dbReference type="InterPro" id="IPR007889">
    <property type="entry name" value="HTH_Psq"/>
</dbReference>
<dbReference type="Gene3D" id="1.10.10.60">
    <property type="entry name" value="Homeodomain-like"/>
    <property type="match status" value="1"/>
</dbReference>
<accession>A0A5B7GBZ0</accession>
<proteinExistence type="predicted"/>
<name>A0A5B7GBZ0_PORTR</name>
<protein>
    <recommendedName>
        <fullName evidence="2">HTH psq-type domain-containing protein</fullName>
    </recommendedName>
</protein>
<evidence type="ECO:0000259" key="2">
    <source>
        <dbReference type="Pfam" id="PF04218"/>
    </source>
</evidence>
<sequence>MTLSYTYLTLSYKVNLIFEIQEIVLLRAGAGGGFSAEWSKRQRRATSSPSSKKHNFLPFKDKLQLMRKCEAGMAHSVVAAQMGVPRSTVSTIWKNRGKYRENAASCKCFYFQKCTVQQPNVFNKKKLDINQACNSTDLV</sequence>
<reference evidence="3 4" key="1">
    <citation type="submission" date="2019-05" db="EMBL/GenBank/DDBJ databases">
        <title>Another draft genome of Portunus trituberculatus and its Hox gene families provides insights of decapod evolution.</title>
        <authorList>
            <person name="Jeong J.-H."/>
            <person name="Song I."/>
            <person name="Kim S."/>
            <person name="Choi T."/>
            <person name="Kim D."/>
            <person name="Ryu S."/>
            <person name="Kim W."/>
        </authorList>
    </citation>
    <scope>NUCLEOTIDE SEQUENCE [LARGE SCALE GENOMIC DNA]</scope>
    <source>
        <tissue evidence="3">Muscle</tissue>
    </source>
</reference>
<organism evidence="3 4">
    <name type="scientific">Portunus trituberculatus</name>
    <name type="common">Swimming crab</name>
    <name type="synonym">Neptunus trituberculatus</name>
    <dbReference type="NCBI Taxonomy" id="210409"/>
    <lineage>
        <taxon>Eukaryota</taxon>
        <taxon>Metazoa</taxon>
        <taxon>Ecdysozoa</taxon>
        <taxon>Arthropoda</taxon>
        <taxon>Crustacea</taxon>
        <taxon>Multicrustacea</taxon>
        <taxon>Malacostraca</taxon>
        <taxon>Eumalacostraca</taxon>
        <taxon>Eucarida</taxon>
        <taxon>Decapoda</taxon>
        <taxon>Pleocyemata</taxon>
        <taxon>Brachyura</taxon>
        <taxon>Eubrachyura</taxon>
        <taxon>Portunoidea</taxon>
        <taxon>Portunidae</taxon>
        <taxon>Portuninae</taxon>
        <taxon>Portunus</taxon>
    </lineage>
</organism>
<dbReference type="Proteomes" id="UP000324222">
    <property type="component" value="Unassembled WGS sequence"/>
</dbReference>
<evidence type="ECO:0000256" key="1">
    <source>
        <dbReference type="ARBA" id="ARBA00004123"/>
    </source>
</evidence>
<dbReference type="EMBL" id="VSRR010012672">
    <property type="protein sequence ID" value="MPC54833.1"/>
    <property type="molecule type" value="Genomic_DNA"/>
</dbReference>
<feature type="domain" description="HTH psq-type" evidence="2">
    <location>
        <begin position="52"/>
        <end position="98"/>
    </location>
</feature>
<dbReference type="AlphaFoldDB" id="A0A5B7GBZ0"/>
<dbReference type="InterPro" id="IPR009057">
    <property type="entry name" value="Homeodomain-like_sf"/>
</dbReference>
<evidence type="ECO:0000313" key="4">
    <source>
        <dbReference type="Proteomes" id="UP000324222"/>
    </source>
</evidence>
<dbReference type="GO" id="GO:0005634">
    <property type="term" value="C:nucleus"/>
    <property type="evidence" value="ECO:0007669"/>
    <property type="project" value="UniProtKB-SubCell"/>
</dbReference>
<evidence type="ECO:0000313" key="3">
    <source>
        <dbReference type="EMBL" id="MPC54833.1"/>
    </source>
</evidence>
<comment type="caution">
    <text evidence="3">The sequence shown here is derived from an EMBL/GenBank/DDBJ whole genome shotgun (WGS) entry which is preliminary data.</text>
</comment>